<keyword evidence="5" id="KW-0547">Nucleotide-binding</keyword>
<dbReference type="AlphaFoldDB" id="A0A8L8JN83"/>
<dbReference type="InterPro" id="IPR056264">
    <property type="entry name" value="R2_ABCA1-4-like"/>
</dbReference>
<dbReference type="Proteomes" id="UP000050761">
    <property type="component" value="Unassembled WGS sequence"/>
</dbReference>
<evidence type="ECO:0000256" key="7">
    <source>
        <dbReference type="ARBA" id="ARBA00022989"/>
    </source>
</evidence>
<evidence type="ECO:0000256" key="5">
    <source>
        <dbReference type="ARBA" id="ARBA00022741"/>
    </source>
</evidence>
<dbReference type="InterPro" id="IPR027417">
    <property type="entry name" value="P-loop_NTPase"/>
</dbReference>
<dbReference type="Gene3D" id="3.40.50.300">
    <property type="entry name" value="P-loop containing nucleotide triphosphate hydrolases"/>
    <property type="match status" value="1"/>
</dbReference>
<dbReference type="PROSITE" id="PS50893">
    <property type="entry name" value="ABC_TRANSPORTER_2"/>
    <property type="match status" value="1"/>
</dbReference>
<keyword evidence="7 10" id="KW-1133">Transmembrane helix</keyword>
<dbReference type="PROSITE" id="PS00211">
    <property type="entry name" value="ABC_TRANSPORTER_1"/>
    <property type="match status" value="1"/>
</dbReference>
<keyword evidence="3" id="KW-0813">Transport</keyword>
<feature type="region of interest" description="Disordered" evidence="9">
    <location>
        <begin position="531"/>
        <end position="550"/>
    </location>
</feature>
<name>A0A8L8JN83_HELPZ</name>
<dbReference type="CDD" id="cd03263">
    <property type="entry name" value="ABC_subfamily_A"/>
    <property type="match status" value="1"/>
</dbReference>
<sequence length="550" mass="61259">LSVIAILLIYVIFGVTEFAYSFEALLCFFLLFLLYGFCAVLWAYILQRRFDVPALSFVLISIGTFFVGIVASLTVIVIEQLMQQRDVHMLQDPTLALPHAICSTVFLILPQYNLGMAIFRGSFVSQLIQIGEEFLRELNRLDLVSSLPLPSLLEWDLMGMHLACLVAHIFIALLLLFIVEQEPFGFLRKWERIYTKKLVETAKEYSDDDVIAEKKRVDEMDDSSDNPLVVKDLAKAYSKKLLAVRNVSFAVDQGECFGLLGLNGAGKTTTFAILTQKIQPGFGMVIGDRSSFEQVGYCPQFDALNMKLTTTENMELFARIRGIPEHHIQPLVSRLLVSLNLKPYSDTITSALSGGNRRKLSVAISLLSHPSLVLLDEPSAGMDPGSQQFLWKVIDRLRKSGKAVVITSHSMEECEALCTRIAIMDRGQIRCIGSKQHLKSKFGEGHSLTVKMRSQSDARMAAKFVLDHLKGAKIESIHCSTIFLHIDVEQSSISDIYRVVNQLKNEFSVEDFSLSQSTLAEVFQSLSSHASSTSVSSGQTTSTAETDLTD</sequence>
<keyword evidence="6" id="KW-0067">ATP-binding</keyword>
<dbReference type="WBParaSite" id="HPBE_0000448401-mRNA-1">
    <property type="protein sequence ID" value="HPBE_0000448401-mRNA-1"/>
    <property type="gene ID" value="HPBE_0000448401"/>
</dbReference>
<feature type="transmembrane region" description="Helical" evidence="10">
    <location>
        <begin position="57"/>
        <end position="78"/>
    </location>
</feature>
<evidence type="ECO:0000256" key="2">
    <source>
        <dbReference type="ARBA" id="ARBA00008869"/>
    </source>
</evidence>
<dbReference type="GO" id="GO:0005319">
    <property type="term" value="F:lipid transporter activity"/>
    <property type="evidence" value="ECO:0007669"/>
    <property type="project" value="TreeGrafter"/>
</dbReference>
<accession>A0A8L8JN83</accession>
<dbReference type="GO" id="GO:0140359">
    <property type="term" value="F:ABC-type transporter activity"/>
    <property type="evidence" value="ECO:0007669"/>
    <property type="project" value="InterPro"/>
</dbReference>
<evidence type="ECO:0000313" key="13">
    <source>
        <dbReference type="WBParaSite" id="HPBE_0000448401-mRNA-1"/>
    </source>
</evidence>
<evidence type="ECO:0000256" key="6">
    <source>
        <dbReference type="ARBA" id="ARBA00022840"/>
    </source>
</evidence>
<comment type="similarity">
    <text evidence="2">Belongs to the ABC transporter superfamily. ABCA family.</text>
</comment>
<protein>
    <submittedName>
        <fullName evidence="13">ABC transporter domain-containing protein</fullName>
    </submittedName>
</protein>
<dbReference type="GO" id="GO:0016887">
    <property type="term" value="F:ATP hydrolysis activity"/>
    <property type="evidence" value="ECO:0007669"/>
    <property type="project" value="InterPro"/>
</dbReference>
<proteinExistence type="inferred from homology"/>
<dbReference type="InterPro" id="IPR003593">
    <property type="entry name" value="AAA+_ATPase"/>
</dbReference>
<dbReference type="InterPro" id="IPR003439">
    <property type="entry name" value="ABC_transporter-like_ATP-bd"/>
</dbReference>
<evidence type="ECO:0000256" key="4">
    <source>
        <dbReference type="ARBA" id="ARBA00022692"/>
    </source>
</evidence>
<reference evidence="13" key="1">
    <citation type="submission" date="2019-09" db="UniProtKB">
        <authorList>
            <consortium name="WormBaseParasite"/>
        </authorList>
    </citation>
    <scope>IDENTIFICATION</scope>
</reference>
<dbReference type="FunFam" id="3.40.50.300:FF:000335">
    <property type="entry name" value="ATP binding cassette subfamily A member 5"/>
    <property type="match status" value="1"/>
</dbReference>
<dbReference type="Pfam" id="PF00005">
    <property type="entry name" value="ABC_tran"/>
    <property type="match status" value="1"/>
</dbReference>
<dbReference type="SMART" id="SM00382">
    <property type="entry name" value="AAA"/>
    <property type="match status" value="1"/>
</dbReference>
<evidence type="ECO:0000256" key="8">
    <source>
        <dbReference type="ARBA" id="ARBA00023136"/>
    </source>
</evidence>
<dbReference type="PANTHER" id="PTHR19229:SF260">
    <property type="entry name" value="ABC TRANSPORTER DOMAIN-CONTAINING PROTEIN"/>
    <property type="match status" value="1"/>
</dbReference>
<keyword evidence="12" id="KW-1185">Reference proteome</keyword>
<dbReference type="SUPFAM" id="SSF52540">
    <property type="entry name" value="P-loop containing nucleoside triphosphate hydrolases"/>
    <property type="match status" value="1"/>
</dbReference>
<dbReference type="Pfam" id="PF23321">
    <property type="entry name" value="R1_ABCA1"/>
    <property type="match status" value="1"/>
</dbReference>
<keyword evidence="4 10" id="KW-0812">Transmembrane</keyword>
<evidence type="ECO:0000259" key="11">
    <source>
        <dbReference type="PROSITE" id="PS50893"/>
    </source>
</evidence>
<feature type="transmembrane region" description="Helical" evidence="10">
    <location>
        <begin position="20"/>
        <end position="45"/>
    </location>
</feature>
<keyword evidence="8 10" id="KW-0472">Membrane</keyword>
<dbReference type="InterPro" id="IPR026082">
    <property type="entry name" value="ABCA"/>
</dbReference>
<evidence type="ECO:0000256" key="9">
    <source>
        <dbReference type="SAM" id="MobiDB-lite"/>
    </source>
</evidence>
<evidence type="ECO:0000256" key="1">
    <source>
        <dbReference type="ARBA" id="ARBA00004141"/>
    </source>
</evidence>
<dbReference type="PANTHER" id="PTHR19229">
    <property type="entry name" value="ATP-BINDING CASSETTE TRANSPORTER SUBFAMILY A ABCA"/>
    <property type="match status" value="1"/>
</dbReference>
<evidence type="ECO:0000256" key="10">
    <source>
        <dbReference type="SAM" id="Phobius"/>
    </source>
</evidence>
<feature type="domain" description="ABC transporter" evidence="11">
    <location>
        <begin position="228"/>
        <end position="451"/>
    </location>
</feature>
<feature type="transmembrane region" description="Helical" evidence="10">
    <location>
        <begin position="158"/>
        <end position="179"/>
    </location>
</feature>
<comment type="subcellular location">
    <subcellularLocation>
        <location evidence="1">Membrane</location>
        <topology evidence="1">Multi-pass membrane protein</topology>
    </subcellularLocation>
</comment>
<dbReference type="InterPro" id="IPR017871">
    <property type="entry name" value="ABC_transporter-like_CS"/>
</dbReference>
<dbReference type="GO" id="GO:0005524">
    <property type="term" value="F:ATP binding"/>
    <property type="evidence" value="ECO:0007669"/>
    <property type="project" value="UniProtKB-KW"/>
</dbReference>
<evidence type="ECO:0000256" key="3">
    <source>
        <dbReference type="ARBA" id="ARBA00022448"/>
    </source>
</evidence>
<organism evidence="12 13">
    <name type="scientific">Heligmosomoides polygyrus</name>
    <name type="common">Parasitic roundworm</name>
    <dbReference type="NCBI Taxonomy" id="6339"/>
    <lineage>
        <taxon>Eukaryota</taxon>
        <taxon>Metazoa</taxon>
        <taxon>Ecdysozoa</taxon>
        <taxon>Nematoda</taxon>
        <taxon>Chromadorea</taxon>
        <taxon>Rhabditida</taxon>
        <taxon>Rhabditina</taxon>
        <taxon>Rhabditomorpha</taxon>
        <taxon>Strongyloidea</taxon>
        <taxon>Heligmosomidae</taxon>
        <taxon>Heligmosomoides</taxon>
    </lineage>
</organism>
<feature type="compositionally biased region" description="Low complexity" evidence="9">
    <location>
        <begin position="531"/>
        <end position="543"/>
    </location>
</feature>
<evidence type="ECO:0000313" key="12">
    <source>
        <dbReference type="Proteomes" id="UP000050761"/>
    </source>
</evidence>
<dbReference type="GO" id="GO:0016020">
    <property type="term" value="C:membrane"/>
    <property type="evidence" value="ECO:0007669"/>
    <property type="project" value="UniProtKB-SubCell"/>
</dbReference>